<reference evidence="1" key="1">
    <citation type="submission" date="2023-03" db="EMBL/GenBank/DDBJ databases">
        <title>Massive genome expansion in bonnet fungi (Mycena s.s.) driven by repeated elements and novel gene families across ecological guilds.</title>
        <authorList>
            <consortium name="Lawrence Berkeley National Laboratory"/>
            <person name="Harder C.B."/>
            <person name="Miyauchi S."/>
            <person name="Viragh M."/>
            <person name="Kuo A."/>
            <person name="Thoen E."/>
            <person name="Andreopoulos B."/>
            <person name="Lu D."/>
            <person name="Skrede I."/>
            <person name="Drula E."/>
            <person name="Henrissat B."/>
            <person name="Morin E."/>
            <person name="Kohler A."/>
            <person name="Barry K."/>
            <person name="LaButti K."/>
            <person name="Morin E."/>
            <person name="Salamov A."/>
            <person name="Lipzen A."/>
            <person name="Mereny Z."/>
            <person name="Hegedus B."/>
            <person name="Baldrian P."/>
            <person name="Stursova M."/>
            <person name="Weitz H."/>
            <person name="Taylor A."/>
            <person name="Grigoriev I.V."/>
            <person name="Nagy L.G."/>
            <person name="Martin F."/>
            <person name="Kauserud H."/>
        </authorList>
    </citation>
    <scope>NUCLEOTIDE SEQUENCE</scope>
    <source>
        <strain evidence="1">CBHHK173m</strain>
    </source>
</reference>
<name>A0AAD6UIG7_9AGAR</name>
<keyword evidence="2" id="KW-1185">Reference proteome</keyword>
<comment type="caution">
    <text evidence="1">The sequence shown here is derived from an EMBL/GenBank/DDBJ whole genome shotgun (WGS) entry which is preliminary data.</text>
</comment>
<gene>
    <name evidence="1" type="ORF">B0H15DRAFT_942129</name>
</gene>
<accession>A0AAD6UIG7</accession>
<dbReference type="EMBL" id="JARJCN010000001">
    <property type="protein sequence ID" value="KAJ7104110.1"/>
    <property type="molecule type" value="Genomic_DNA"/>
</dbReference>
<proteinExistence type="predicted"/>
<evidence type="ECO:0000313" key="2">
    <source>
        <dbReference type="Proteomes" id="UP001222325"/>
    </source>
</evidence>
<sequence>MFAVPFLSLPPSAPPRTASAPVSTPPPVHSLRLKSLSLPPSTLASCSLPTLDLTLSRMPSGAEFTLIHGRGPSWVESSVRMDFFHTLLDLLRPSETYLLDALAQQAILRPLFDVLMHVVKGPQIGAF</sequence>
<dbReference type="Proteomes" id="UP001222325">
    <property type="component" value="Unassembled WGS sequence"/>
</dbReference>
<protein>
    <submittedName>
        <fullName evidence="1">Uncharacterized protein</fullName>
    </submittedName>
</protein>
<dbReference type="AlphaFoldDB" id="A0AAD6UIG7"/>
<organism evidence="1 2">
    <name type="scientific">Mycena belliarum</name>
    <dbReference type="NCBI Taxonomy" id="1033014"/>
    <lineage>
        <taxon>Eukaryota</taxon>
        <taxon>Fungi</taxon>
        <taxon>Dikarya</taxon>
        <taxon>Basidiomycota</taxon>
        <taxon>Agaricomycotina</taxon>
        <taxon>Agaricomycetes</taxon>
        <taxon>Agaricomycetidae</taxon>
        <taxon>Agaricales</taxon>
        <taxon>Marasmiineae</taxon>
        <taxon>Mycenaceae</taxon>
        <taxon>Mycena</taxon>
    </lineage>
</organism>
<evidence type="ECO:0000313" key="1">
    <source>
        <dbReference type="EMBL" id="KAJ7104110.1"/>
    </source>
</evidence>